<dbReference type="PANTHER" id="PTHR10201">
    <property type="entry name" value="MATRIX METALLOPROTEINASE"/>
    <property type="match status" value="1"/>
</dbReference>
<dbReference type="InterPro" id="IPR001818">
    <property type="entry name" value="Pept_M10_metallopeptidase"/>
</dbReference>
<sequence>MSPFCGMSGYVKQSTNSSNSNNNIHVSKHYAYFSGEPRWGRSAHMTLTYAFSGNHMIDYLSSDEVRDAFQWSFSRWPAVIPVNFTESDSIFTLRLISMFPRYDYSTADIKIGFYKGDHGDGEPFDSVLGVLAQAFSPKNGRLHLDEAETWAVDFKSSKTMCCEEYKGTQLQSNFK</sequence>
<dbReference type="InterPro" id="IPR006026">
    <property type="entry name" value="Peptidase_Metallo"/>
</dbReference>
<dbReference type="Proteomes" id="UP000215914">
    <property type="component" value="Chromosome 2"/>
</dbReference>
<dbReference type="GO" id="GO:0008270">
    <property type="term" value="F:zinc ion binding"/>
    <property type="evidence" value="ECO:0007669"/>
    <property type="project" value="InterPro"/>
</dbReference>
<name>A0A251VFJ3_HELAN</name>
<evidence type="ECO:0000313" key="6">
    <source>
        <dbReference type="EMBL" id="OTG34345.1"/>
    </source>
</evidence>
<evidence type="ECO:0000256" key="3">
    <source>
        <dbReference type="ARBA" id="ARBA00022801"/>
    </source>
</evidence>
<dbReference type="STRING" id="4232.A0A251VFJ3"/>
<gene>
    <name evidence="6" type="ORF">HannXRQ_Chr02g0044761</name>
</gene>
<evidence type="ECO:0000256" key="2">
    <source>
        <dbReference type="ARBA" id="ARBA00022723"/>
    </source>
</evidence>
<dbReference type="InterPro" id="IPR024079">
    <property type="entry name" value="MetalloPept_cat_dom_sf"/>
</dbReference>
<keyword evidence="2" id="KW-0479">Metal-binding</keyword>
<evidence type="ECO:0000259" key="5">
    <source>
        <dbReference type="SMART" id="SM00235"/>
    </source>
</evidence>
<reference evidence="7" key="1">
    <citation type="journal article" date="2017" name="Nature">
        <title>The sunflower genome provides insights into oil metabolism, flowering and Asterid evolution.</title>
        <authorList>
            <person name="Badouin H."/>
            <person name="Gouzy J."/>
            <person name="Grassa C.J."/>
            <person name="Murat F."/>
            <person name="Staton S.E."/>
            <person name="Cottret L."/>
            <person name="Lelandais-Briere C."/>
            <person name="Owens G.L."/>
            <person name="Carrere S."/>
            <person name="Mayjonade B."/>
            <person name="Legrand L."/>
            <person name="Gill N."/>
            <person name="Kane N.C."/>
            <person name="Bowers J.E."/>
            <person name="Hubner S."/>
            <person name="Bellec A."/>
            <person name="Berard A."/>
            <person name="Berges H."/>
            <person name="Blanchet N."/>
            <person name="Boniface M.C."/>
            <person name="Brunel D."/>
            <person name="Catrice O."/>
            <person name="Chaidir N."/>
            <person name="Claudel C."/>
            <person name="Donnadieu C."/>
            <person name="Faraut T."/>
            <person name="Fievet G."/>
            <person name="Helmstetter N."/>
            <person name="King M."/>
            <person name="Knapp S.J."/>
            <person name="Lai Z."/>
            <person name="Le Paslier M.C."/>
            <person name="Lippi Y."/>
            <person name="Lorenzon L."/>
            <person name="Mandel J.R."/>
            <person name="Marage G."/>
            <person name="Marchand G."/>
            <person name="Marquand E."/>
            <person name="Bret-Mestries E."/>
            <person name="Morien E."/>
            <person name="Nambeesan S."/>
            <person name="Nguyen T."/>
            <person name="Pegot-Espagnet P."/>
            <person name="Pouilly N."/>
            <person name="Raftis F."/>
            <person name="Sallet E."/>
            <person name="Schiex T."/>
            <person name="Thomas J."/>
            <person name="Vandecasteele C."/>
            <person name="Vares D."/>
            <person name="Vear F."/>
            <person name="Vautrin S."/>
            <person name="Crespi M."/>
            <person name="Mangin B."/>
            <person name="Burke J.M."/>
            <person name="Salse J."/>
            <person name="Munos S."/>
            <person name="Vincourt P."/>
            <person name="Rieseberg L.H."/>
            <person name="Langlade N.B."/>
        </authorList>
    </citation>
    <scope>NUCLEOTIDE SEQUENCE [LARGE SCALE GENOMIC DNA]</scope>
    <source>
        <strain evidence="7">cv. SF193</strain>
    </source>
</reference>
<dbReference type="GO" id="GO:0004222">
    <property type="term" value="F:metalloendopeptidase activity"/>
    <property type="evidence" value="ECO:0000318"/>
    <property type="project" value="GO_Central"/>
</dbReference>
<proteinExistence type="predicted"/>
<dbReference type="GO" id="GO:0030198">
    <property type="term" value="P:extracellular matrix organization"/>
    <property type="evidence" value="ECO:0000318"/>
    <property type="project" value="GO_Central"/>
</dbReference>
<evidence type="ECO:0000256" key="4">
    <source>
        <dbReference type="ARBA" id="ARBA00022833"/>
    </source>
</evidence>
<dbReference type="GO" id="GO:0030574">
    <property type="term" value="P:collagen catabolic process"/>
    <property type="evidence" value="ECO:0000318"/>
    <property type="project" value="GO_Central"/>
</dbReference>
<dbReference type="Gene3D" id="3.40.390.10">
    <property type="entry name" value="Collagenase (Catalytic Domain)"/>
    <property type="match status" value="1"/>
</dbReference>
<dbReference type="Pfam" id="PF00413">
    <property type="entry name" value="Peptidase_M10"/>
    <property type="match status" value="1"/>
</dbReference>
<dbReference type="InParanoid" id="A0A251VFJ3"/>
<organism evidence="6 7">
    <name type="scientific">Helianthus annuus</name>
    <name type="common">Common sunflower</name>
    <dbReference type="NCBI Taxonomy" id="4232"/>
    <lineage>
        <taxon>Eukaryota</taxon>
        <taxon>Viridiplantae</taxon>
        <taxon>Streptophyta</taxon>
        <taxon>Embryophyta</taxon>
        <taxon>Tracheophyta</taxon>
        <taxon>Spermatophyta</taxon>
        <taxon>Magnoliopsida</taxon>
        <taxon>eudicotyledons</taxon>
        <taxon>Gunneridae</taxon>
        <taxon>Pentapetalae</taxon>
        <taxon>asterids</taxon>
        <taxon>campanulids</taxon>
        <taxon>Asterales</taxon>
        <taxon>Asteraceae</taxon>
        <taxon>Asteroideae</taxon>
        <taxon>Heliantheae alliance</taxon>
        <taxon>Heliantheae</taxon>
        <taxon>Helianthus</taxon>
    </lineage>
</organism>
<dbReference type="SUPFAM" id="SSF55486">
    <property type="entry name" value="Metalloproteases ('zincins'), catalytic domain"/>
    <property type="match status" value="1"/>
</dbReference>
<protein>
    <submittedName>
        <fullName evidence="6">Putative peptidase, metallopeptidase, Metallopeptidase, catalytic domain protein</fullName>
    </submittedName>
</protein>
<keyword evidence="3" id="KW-0378">Hydrolase</keyword>
<keyword evidence="4" id="KW-0862">Zinc</keyword>
<keyword evidence="1" id="KW-0645">Protease</keyword>
<accession>A0A251VFJ3</accession>
<feature type="domain" description="Peptidase metallopeptidase" evidence="5">
    <location>
        <begin position="35"/>
        <end position="167"/>
    </location>
</feature>
<dbReference type="AlphaFoldDB" id="A0A251VFJ3"/>
<dbReference type="SMART" id="SM00235">
    <property type="entry name" value="ZnMc"/>
    <property type="match status" value="1"/>
</dbReference>
<dbReference type="OMA" id="CCEEYKG"/>
<dbReference type="GO" id="GO:0006508">
    <property type="term" value="P:proteolysis"/>
    <property type="evidence" value="ECO:0007669"/>
    <property type="project" value="UniProtKB-KW"/>
</dbReference>
<evidence type="ECO:0000256" key="1">
    <source>
        <dbReference type="ARBA" id="ARBA00022670"/>
    </source>
</evidence>
<evidence type="ECO:0000313" key="7">
    <source>
        <dbReference type="Proteomes" id="UP000215914"/>
    </source>
</evidence>
<dbReference type="EMBL" id="CM007891">
    <property type="protein sequence ID" value="OTG34345.1"/>
    <property type="molecule type" value="Genomic_DNA"/>
</dbReference>
<dbReference type="PANTHER" id="PTHR10201:SF321">
    <property type="entry name" value="METALLOENDOPROTEINASE 4-MMP"/>
    <property type="match status" value="1"/>
</dbReference>
<dbReference type="GO" id="GO:0031012">
    <property type="term" value="C:extracellular matrix"/>
    <property type="evidence" value="ECO:0007669"/>
    <property type="project" value="InterPro"/>
</dbReference>
<keyword evidence="7" id="KW-1185">Reference proteome</keyword>